<feature type="region of interest" description="Disordered" evidence="1">
    <location>
        <begin position="1"/>
        <end position="28"/>
    </location>
</feature>
<accession>K1XY49</accession>
<sequence>MVHRPAENHHQPRKPQKSNKKTADISQKGEKEIFQELHTYGDVYLLNKPNMTPKDKENMEKSIKFLADYKMNTLENLQKLDAIIYTKDYIEIGGVKRARKNLQTEENGKDIFKHEDEVYFTFDALKKQKKLLDKQGMKIPWGDDFEKTLKALPWNFSESELSKRYVWANILWNILDLWMSGFCARDGLLRLKSLYGYVWSSSEGDCSYAWYLEFDKDNGGLSCDKRIHALPVRPIYK</sequence>
<proteinExistence type="predicted"/>
<reference evidence="2" key="1">
    <citation type="journal article" date="2012" name="Science">
        <title>Fermentation, hydrogen, and sulfur metabolism in multiple uncultivated bacterial phyla.</title>
        <authorList>
            <person name="Wrighton K.C."/>
            <person name="Thomas B.C."/>
            <person name="Sharon I."/>
            <person name="Miller C.S."/>
            <person name="Castelle C.J."/>
            <person name="VerBerkmoes N.C."/>
            <person name="Wilkins M.J."/>
            <person name="Hettich R.L."/>
            <person name="Lipton M.S."/>
            <person name="Williams K.H."/>
            <person name="Long P.E."/>
            <person name="Banfield J.F."/>
        </authorList>
    </citation>
    <scope>NUCLEOTIDE SEQUENCE [LARGE SCALE GENOMIC DNA]</scope>
</reference>
<organism evidence="2">
    <name type="scientific">uncultured bacterium</name>
    <name type="common">gcode 4</name>
    <dbReference type="NCBI Taxonomy" id="1234023"/>
    <lineage>
        <taxon>Bacteria</taxon>
        <taxon>environmental samples</taxon>
    </lineage>
</organism>
<evidence type="ECO:0000256" key="1">
    <source>
        <dbReference type="SAM" id="MobiDB-lite"/>
    </source>
</evidence>
<dbReference type="AlphaFoldDB" id="K1XY49"/>
<gene>
    <name evidence="2" type="ORF">ACD_80C00089G0001</name>
</gene>
<dbReference type="EMBL" id="AMFJ01036096">
    <property type="protein sequence ID" value="EKD25278.1"/>
    <property type="molecule type" value="Genomic_DNA"/>
</dbReference>
<protein>
    <submittedName>
        <fullName evidence="2">Uncharacterized protein</fullName>
    </submittedName>
</protein>
<feature type="compositionally biased region" description="Basic residues" evidence="1">
    <location>
        <begin position="11"/>
        <end position="20"/>
    </location>
</feature>
<name>K1XY49_9BACT</name>
<comment type="caution">
    <text evidence="2">The sequence shown here is derived from an EMBL/GenBank/DDBJ whole genome shotgun (WGS) entry which is preliminary data.</text>
</comment>
<feature type="compositionally biased region" description="Basic and acidic residues" evidence="1">
    <location>
        <begin position="1"/>
        <end position="10"/>
    </location>
</feature>
<evidence type="ECO:0000313" key="2">
    <source>
        <dbReference type="EMBL" id="EKD25278.1"/>
    </source>
</evidence>